<comment type="cofactor">
    <cofactor evidence="2">
        <name>Mg(2+)</name>
        <dbReference type="ChEBI" id="CHEBI:18420"/>
    </cofactor>
</comment>
<dbReference type="Gene3D" id="3.90.600.10">
    <property type="entry name" value="Phosphoribosylglycinamide synthetase, C-terminal domain"/>
    <property type="match status" value="1"/>
</dbReference>
<dbReference type="InterPro" id="IPR020562">
    <property type="entry name" value="PRibGlycinamide_synth_N"/>
</dbReference>
<dbReference type="Pfam" id="PF02843">
    <property type="entry name" value="GARS_C"/>
    <property type="match status" value="1"/>
</dbReference>
<dbReference type="SMART" id="SM01210">
    <property type="entry name" value="GARS_C"/>
    <property type="match status" value="1"/>
</dbReference>
<dbReference type="InterPro" id="IPR020561">
    <property type="entry name" value="PRibGlycinamid_synth_ATP-grasp"/>
</dbReference>
<feature type="domain" description="ATP-grasp" evidence="15">
    <location>
        <begin position="108"/>
        <end position="314"/>
    </location>
</feature>
<dbReference type="GO" id="GO:0009113">
    <property type="term" value="P:purine nucleobase biosynthetic process"/>
    <property type="evidence" value="ECO:0007669"/>
    <property type="project" value="InterPro"/>
</dbReference>
<dbReference type="NCBIfam" id="TIGR00877">
    <property type="entry name" value="purD"/>
    <property type="match status" value="1"/>
</dbReference>
<dbReference type="PANTHER" id="PTHR43472:SF1">
    <property type="entry name" value="PHOSPHORIBOSYLAMINE--GLYCINE LIGASE, CHLOROPLASTIC"/>
    <property type="match status" value="1"/>
</dbReference>
<accession>A0A9D6L7E3</accession>
<keyword evidence="8 13" id="KW-0067">ATP-binding</keyword>
<evidence type="ECO:0000256" key="6">
    <source>
        <dbReference type="ARBA" id="ARBA00022741"/>
    </source>
</evidence>
<dbReference type="Gene3D" id="3.30.1490.20">
    <property type="entry name" value="ATP-grasp fold, A domain"/>
    <property type="match status" value="1"/>
</dbReference>
<dbReference type="EMBL" id="JACQAY010000088">
    <property type="protein sequence ID" value="MBI3539224.1"/>
    <property type="molecule type" value="Genomic_DNA"/>
</dbReference>
<comment type="cofactor">
    <cofactor evidence="1">
        <name>Mn(2+)</name>
        <dbReference type="ChEBI" id="CHEBI:29035"/>
    </cofactor>
</comment>
<dbReference type="InterPro" id="IPR013815">
    <property type="entry name" value="ATP_grasp_subdomain_1"/>
</dbReference>
<dbReference type="InterPro" id="IPR020559">
    <property type="entry name" value="PRibGlycinamide_synth_CS"/>
</dbReference>
<dbReference type="InterPro" id="IPR000115">
    <property type="entry name" value="PRibGlycinamide_synth"/>
</dbReference>
<evidence type="ECO:0000256" key="2">
    <source>
        <dbReference type="ARBA" id="ARBA00001946"/>
    </source>
</evidence>
<dbReference type="Proteomes" id="UP000807850">
    <property type="component" value="Unassembled WGS sequence"/>
</dbReference>
<dbReference type="Pfam" id="PF01071">
    <property type="entry name" value="GARS_A"/>
    <property type="match status" value="1"/>
</dbReference>
<comment type="caution">
    <text evidence="16">The sequence shown here is derived from an EMBL/GenBank/DDBJ whole genome shotgun (WGS) entry which is preliminary data.</text>
</comment>
<protein>
    <recommendedName>
        <fullName evidence="4 12">Phosphoribosylamine--glycine ligase</fullName>
        <ecNumber evidence="4 12">6.3.4.13</ecNumber>
    </recommendedName>
    <alternativeName>
        <fullName evidence="12">GARS</fullName>
    </alternativeName>
    <alternativeName>
        <fullName evidence="10 12">Glycinamide ribonucleotide synthetase</fullName>
    </alternativeName>
    <alternativeName>
        <fullName evidence="11 12">Phosphoribosylglycinamide synthetase</fullName>
    </alternativeName>
</protein>
<dbReference type="Gene3D" id="3.30.470.20">
    <property type="entry name" value="ATP-grasp fold, B domain"/>
    <property type="match status" value="1"/>
</dbReference>
<evidence type="ECO:0000313" key="17">
    <source>
        <dbReference type="Proteomes" id="UP000807850"/>
    </source>
</evidence>
<name>A0A9D6L7E3_UNCEI</name>
<comment type="similarity">
    <text evidence="9 12">Belongs to the GARS family.</text>
</comment>
<evidence type="ECO:0000256" key="5">
    <source>
        <dbReference type="ARBA" id="ARBA00022598"/>
    </source>
</evidence>
<dbReference type="InterPro" id="IPR016185">
    <property type="entry name" value="PreATP-grasp_dom_sf"/>
</dbReference>
<gene>
    <name evidence="12 16" type="primary">purD</name>
    <name evidence="16" type="ORF">HY076_03010</name>
</gene>
<comment type="catalytic activity">
    <reaction evidence="12">
        <text>5-phospho-beta-D-ribosylamine + glycine + ATP = N(1)-(5-phospho-beta-D-ribosyl)glycinamide + ADP + phosphate + H(+)</text>
        <dbReference type="Rhea" id="RHEA:17453"/>
        <dbReference type="ChEBI" id="CHEBI:15378"/>
        <dbReference type="ChEBI" id="CHEBI:30616"/>
        <dbReference type="ChEBI" id="CHEBI:43474"/>
        <dbReference type="ChEBI" id="CHEBI:57305"/>
        <dbReference type="ChEBI" id="CHEBI:58681"/>
        <dbReference type="ChEBI" id="CHEBI:143788"/>
        <dbReference type="ChEBI" id="CHEBI:456216"/>
        <dbReference type="EC" id="6.3.4.13"/>
    </reaction>
</comment>
<dbReference type="InterPro" id="IPR011054">
    <property type="entry name" value="Rudment_hybrid_motif"/>
</dbReference>
<dbReference type="InterPro" id="IPR020560">
    <property type="entry name" value="PRibGlycinamide_synth_C-dom"/>
</dbReference>
<evidence type="ECO:0000256" key="7">
    <source>
        <dbReference type="ARBA" id="ARBA00022755"/>
    </source>
</evidence>
<keyword evidence="5 12" id="KW-0436">Ligase</keyword>
<organism evidence="16 17">
    <name type="scientific">Eiseniibacteriota bacterium</name>
    <dbReference type="NCBI Taxonomy" id="2212470"/>
    <lineage>
        <taxon>Bacteria</taxon>
        <taxon>Candidatus Eiseniibacteriota</taxon>
    </lineage>
</organism>
<dbReference type="Pfam" id="PF02844">
    <property type="entry name" value="GARS_N"/>
    <property type="match status" value="1"/>
</dbReference>
<keyword evidence="7 12" id="KW-0658">Purine biosynthesis</keyword>
<dbReference type="SMART" id="SM01209">
    <property type="entry name" value="GARS_A"/>
    <property type="match status" value="1"/>
</dbReference>
<evidence type="ECO:0000256" key="12">
    <source>
        <dbReference type="HAMAP-Rule" id="MF_00138"/>
    </source>
</evidence>
<evidence type="ECO:0000256" key="11">
    <source>
        <dbReference type="ARBA" id="ARBA00042864"/>
    </source>
</evidence>
<dbReference type="InterPro" id="IPR011761">
    <property type="entry name" value="ATP-grasp"/>
</dbReference>
<sequence>MHRILVIGSGGREHALAWRLARDPSVERVLVAPGNDGIAGAATCIPADERDAPAIAAIARRERVTLVVVGPEGPLAAGLANALRAEGIAVFGPDRAAAALETSKWAAKQIMTEAGIPTARGRAAGTVAEAIAALDAFPAPWVVKADGLAAGKGVLVSSVRAEAEAFIRACLEHGRFGVAGGRVVIEEHLAGEEASVMAVTDGERFALLPPARDYKRARDGDHGANTGGMGAYAPSEAVTQALEDEVARAIVAPTLAAMRRRGTPFRGTLYAGLMLTAAGAKVIEFNVRFGDPETEAVMPLVEGAFADLLAGAAAGRLDPGAVARGRGAAVSVAIVAEGYPESPGGGGVIVGLEALAADEDLAVFHAGTARENGRWVVRGGRAAHIVARGATREAARRRAYQAIASLGGSGWRVRGDIAVPAAGPGAGGASRGGAAAATATGGGSWR</sequence>
<dbReference type="GO" id="GO:0006189">
    <property type="term" value="P:'de novo' IMP biosynthetic process"/>
    <property type="evidence" value="ECO:0007669"/>
    <property type="project" value="UniProtKB-UniRule"/>
</dbReference>
<evidence type="ECO:0000256" key="14">
    <source>
        <dbReference type="SAM" id="MobiDB-lite"/>
    </source>
</evidence>
<dbReference type="SUPFAM" id="SSF56059">
    <property type="entry name" value="Glutathione synthetase ATP-binding domain-like"/>
    <property type="match status" value="1"/>
</dbReference>
<dbReference type="HAMAP" id="MF_00138">
    <property type="entry name" value="GARS"/>
    <property type="match status" value="1"/>
</dbReference>
<dbReference type="SUPFAM" id="SSF51246">
    <property type="entry name" value="Rudiment single hybrid motif"/>
    <property type="match status" value="1"/>
</dbReference>
<evidence type="ECO:0000256" key="9">
    <source>
        <dbReference type="ARBA" id="ARBA00038345"/>
    </source>
</evidence>
<evidence type="ECO:0000256" key="4">
    <source>
        <dbReference type="ARBA" id="ARBA00013255"/>
    </source>
</evidence>
<dbReference type="GO" id="GO:0046872">
    <property type="term" value="F:metal ion binding"/>
    <property type="evidence" value="ECO:0007669"/>
    <property type="project" value="InterPro"/>
</dbReference>
<dbReference type="InterPro" id="IPR037123">
    <property type="entry name" value="PRibGlycinamide_synth_C_sf"/>
</dbReference>
<dbReference type="PANTHER" id="PTHR43472">
    <property type="entry name" value="PHOSPHORIBOSYLAMINE--GLYCINE LIGASE"/>
    <property type="match status" value="1"/>
</dbReference>
<evidence type="ECO:0000256" key="8">
    <source>
        <dbReference type="ARBA" id="ARBA00022840"/>
    </source>
</evidence>
<comment type="pathway">
    <text evidence="3 12">Purine metabolism; IMP biosynthesis via de novo pathway; N(1)-(5-phospho-D-ribosyl)glycinamide from 5-phospho-alpha-D-ribose 1-diphosphate: step 2/2.</text>
</comment>
<feature type="region of interest" description="Disordered" evidence="14">
    <location>
        <begin position="424"/>
        <end position="446"/>
    </location>
</feature>
<dbReference type="GO" id="GO:0005524">
    <property type="term" value="F:ATP binding"/>
    <property type="evidence" value="ECO:0007669"/>
    <property type="project" value="UniProtKB-UniRule"/>
</dbReference>
<reference evidence="16" key="1">
    <citation type="submission" date="2020-07" db="EMBL/GenBank/DDBJ databases">
        <title>Huge and variable diversity of episymbiotic CPR bacteria and DPANN archaea in groundwater ecosystems.</title>
        <authorList>
            <person name="He C.Y."/>
            <person name="Keren R."/>
            <person name="Whittaker M."/>
            <person name="Farag I.F."/>
            <person name="Doudna J."/>
            <person name="Cate J.H.D."/>
            <person name="Banfield J.F."/>
        </authorList>
    </citation>
    <scope>NUCLEOTIDE SEQUENCE</scope>
    <source>
        <strain evidence="16">NC_groundwater_928_Pr1_S-0.2um_72_17</strain>
    </source>
</reference>
<evidence type="ECO:0000256" key="1">
    <source>
        <dbReference type="ARBA" id="ARBA00001936"/>
    </source>
</evidence>
<evidence type="ECO:0000256" key="3">
    <source>
        <dbReference type="ARBA" id="ARBA00005174"/>
    </source>
</evidence>
<dbReference type="PROSITE" id="PS50975">
    <property type="entry name" value="ATP_GRASP"/>
    <property type="match status" value="1"/>
</dbReference>
<dbReference type="PROSITE" id="PS00184">
    <property type="entry name" value="GARS"/>
    <property type="match status" value="1"/>
</dbReference>
<dbReference type="SUPFAM" id="SSF52440">
    <property type="entry name" value="PreATP-grasp domain"/>
    <property type="match status" value="1"/>
</dbReference>
<dbReference type="EC" id="6.3.4.13" evidence="4 12"/>
<dbReference type="GO" id="GO:0004637">
    <property type="term" value="F:phosphoribosylamine-glycine ligase activity"/>
    <property type="evidence" value="ECO:0007669"/>
    <property type="project" value="UniProtKB-UniRule"/>
</dbReference>
<dbReference type="AlphaFoldDB" id="A0A9D6L7E3"/>
<dbReference type="Gene3D" id="3.40.50.20">
    <property type="match status" value="1"/>
</dbReference>
<proteinExistence type="inferred from homology"/>
<evidence type="ECO:0000256" key="13">
    <source>
        <dbReference type="PROSITE-ProRule" id="PRU00409"/>
    </source>
</evidence>
<evidence type="ECO:0000313" key="16">
    <source>
        <dbReference type="EMBL" id="MBI3539224.1"/>
    </source>
</evidence>
<evidence type="ECO:0000256" key="10">
    <source>
        <dbReference type="ARBA" id="ARBA00042242"/>
    </source>
</evidence>
<keyword evidence="6 13" id="KW-0547">Nucleotide-binding</keyword>
<evidence type="ECO:0000259" key="15">
    <source>
        <dbReference type="PROSITE" id="PS50975"/>
    </source>
</evidence>